<dbReference type="Proteomes" id="UP001150603">
    <property type="component" value="Unassembled WGS sequence"/>
</dbReference>
<protein>
    <submittedName>
        <fullName evidence="1">Aldehyde dehydrogenase (NADP(+)) ald6</fullName>
    </submittedName>
</protein>
<reference evidence="1" key="1">
    <citation type="submission" date="2022-07" db="EMBL/GenBank/DDBJ databases">
        <title>Phylogenomic reconstructions and comparative analyses of Kickxellomycotina fungi.</title>
        <authorList>
            <person name="Reynolds N.K."/>
            <person name="Stajich J.E."/>
            <person name="Barry K."/>
            <person name="Grigoriev I.V."/>
            <person name="Crous P."/>
            <person name="Smith M.E."/>
        </authorList>
    </citation>
    <scope>NUCLEOTIDE SEQUENCE</scope>
    <source>
        <strain evidence="1">NRRL 5244</strain>
    </source>
</reference>
<gene>
    <name evidence="1" type="primary">ALD6</name>
    <name evidence="1" type="ORF">FBU59_005373</name>
</gene>
<organism evidence="1 2">
    <name type="scientific">Linderina macrospora</name>
    <dbReference type="NCBI Taxonomy" id="4868"/>
    <lineage>
        <taxon>Eukaryota</taxon>
        <taxon>Fungi</taxon>
        <taxon>Fungi incertae sedis</taxon>
        <taxon>Zoopagomycota</taxon>
        <taxon>Kickxellomycotina</taxon>
        <taxon>Kickxellomycetes</taxon>
        <taxon>Kickxellales</taxon>
        <taxon>Kickxellaceae</taxon>
        <taxon>Linderina</taxon>
    </lineage>
</organism>
<dbReference type="EMBL" id="JANBPW010004237">
    <property type="protein sequence ID" value="KAJ1935478.1"/>
    <property type="molecule type" value="Genomic_DNA"/>
</dbReference>
<proteinExistence type="predicted"/>
<comment type="caution">
    <text evidence="1">The sequence shown here is derived from an EMBL/GenBank/DDBJ whole genome shotgun (WGS) entry which is preliminary data.</text>
</comment>
<name>A0ACC1J2V9_9FUNG</name>
<feature type="non-terminal residue" evidence="1">
    <location>
        <position position="452"/>
    </location>
</feature>
<evidence type="ECO:0000313" key="1">
    <source>
        <dbReference type="EMBL" id="KAJ1935478.1"/>
    </source>
</evidence>
<sequence length="452" mass="47517">MSHDLPLLKNFIGNQAQAASSPSTLAVTTPHTGETIAYVPLSTAADVDQAVASAKAAFPQWSSLTYKARTVYLLALYNELKSHLDELSDLVVREHGKNKTEAIGDISKGLETLEYALSLPQIAQGKNEYVSTGILCRDERVPLGVVGGIVPFNFPFMVPFWAIPIALGMGNTYVLKPSEKVPLTMTRVAELAQGILPPGVLNIVHGGKDAAAALVEHPGVVALTFVGTSAIAEQVYWRGTRLNKRVLALGGAKNCLVALPDCDVELTAQDVVNSFTGCAGERCMAASVLLVVGDQPELISQIVSKASQLKPGSDSDARAMGPVIDQQAVDRINEAVAGAAAEGAEILLDGRASGAFGVQKQETGGFWVGPSVIRHTSADDTAMHFEIFGPVLSILQVASAEEALAVENGNAYGNAACVYTQSGAAAEHFSQRFQAAMIGVNIGVPVPREPFS</sequence>
<evidence type="ECO:0000313" key="2">
    <source>
        <dbReference type="Proteomes" id="UP001150603"/>
    </source>
</evidence>
<keyword evidence="2" id="KW-1185">Reference proteome</keyword>
<accession>A0ACC1J2V9</accession>